<dbReference type="GO" id="GO:0016787">
    <property type="term" value="F:hydrolase activity"/>
    <property type="evidence" value="ECO:0007669"/>
    <property type="project" value="UniProtKB-KW"/>
</dbReference>
<dbReference type="InterPro" id="IPR050266">
    <property type="entry name" value="AB_hydrolase_sf"/>
</dbReference>
<sequence length="312" mass="33036">MNVIEIAGIVAVLCLAALGLYSLLWKRRAEALVPPRGQFTTLSTGRLHYVERGTGPAILMLHGLGGQLGNFDLGLIDALARDHRVIVPDRPGMGWSERPRKDPAAPADNAARMLELMEVLGLEKPLVVGHSLGGAIALAMAAAAPERLRGLALLSPLTTPGQPPSPMFEPLDIRSDLLRRLYSWTLATPGALRATPQILAALYGPEAPPAEAALRGGALLGLRPGHFYHTSREYRASTTGLTEIAEASRRLTLPAGILFGTGDLILEARVHGTAFCAERPGITLQMVPGGHMLPMTQPETCAAFIRGIGAAA</sequence>
<feature type="domain" description="AB hydrolase-1" evidence="3">
    <location>
        <begin position="56"/>
        <end position="294"/>
    </location>
</feature>
<evidence type="ECO:0000313" key="5">
    <source>
        <dbReference type="Proteomes" id="UP000477911"/>
    </source>
</evidence>
<protein>
    <submittedName>
        <fullName evidence="4">Alpha/beta fold hydrolase</fullName>
    </submittedName>
</protein>
<dbReference type="InterPro" id="IPR000639">
    <property type="entry name" value="Epox_hydrolase-like"/>
</dbReference>
<dbReference type="GO" id="GO:0016020">
    <property type="term" value="C:membrane"/>
    <property type="evidence" value="ECO:0007669"/>
    <property type="project" value="TreeGrafter"/>
</dbReference>
<gene>
    <name evidence="4" type="ORF">GR170_22735</name>
</gene>
<evidence type="ECO:0000313" key="4">
    <source>
        <dbReference type="EMBL" id="MXN20656.1"/>
    </source>
</evidence>
<keyword evidence="2" id="KW-0812">Transmembrane</keyword>
<name>A0A6L7GBD0_9RHOB</name>
<dbReference type="InterPro" id="IPR000073">
    <property type="entry name" value="AB_hydrolase_1"/>
</dbReference>
<dbReference type="EMBL" id="WUMU01000033">
    <property type="protein sequence ID" value="MXN20656.1"/>
    <property type="molecule type" value="Genomic_DNA"/>
</dbReference>
<reference evidence="4 5" key="1">
    <citation type="submission" date="2019-12" db="EMBL/GenBank/DDBJ databases">
        <authorList>
            <person name="Li M."/>
        </authorList>
    </citation>
    <scope>NUCLEOTIDE SEQUENCE [LARGE SCALE GENOMIC DNA]</scope>
    <source>
        <strain evidence="4 5">GBMRC 2024</strain>
    </source>
</reference>
<dbReference type="RefSeq" id="WP_160896779.1">
    <property type="nucleotide sequence ID" value="NZ_WUMU01000033.1"/>
</dbReference>
<evidence type="ECO:0000256" key="2">
    <source>
        <dbReference type="SAM" id="Phobius"/>
    </source>
</evidence>
<dbReference type="Gene3D" id="3.40.50.1820">
    <property type="entry name" value="alpha/beta hydrolase"/>
    <property type="match status" value="1"/>
</dbReference>
<keyword evidence="2" id="KW-0472">Membrane</keyword>
<accession>A0A6L7GBD0</accession>
<dbReference type="PRINTS" id="PR00412">
    <property type="entry name" value="EPOXHYDRLASE"/>
</dbReference>
<dbReference type="AlphaFoldDB" id="A0A6L7GBD0"/>
<keyword evidence="2" id="KW-1133">Transmembrane helix</keyword>
<organism evidence="4 5">
    <name type="scientific">Pseudooceanicola albus</name>
    <dbReference type="NCBI Taxonomy" id="2692189"/>
    <lineage>
        <taxon>Bacteria</taxon>
        <taxon>Pseudomonadati</taxon>
        <taxon>Pseudomonadota</taxon>
        <taxon>Alphaproteobacteria</taxon>
        <taxon>Rhodobacterales</taxon>
        <taxon>Paracoccaceae</taxon>
        <taxon>Pseudooceanicola</taxon>
    </lineage>
</organism>
<keyword evidence="5" id="KW-1185">Reference proteome</keyword>
<evidence type="ECO:0000259" key="3">
    <source>
        <dbReference type="Pfam" id="PF00561"/>
    </source>
</evidence>
<comment type="caution">
    <text evidence="4">The sequence shown here is derived from an EMBL/GenBank/DDBJ whole genome shotgun (WGS) entry which is preliminary data.</text>
</comment>
<proteinExistence type="predicted"/>
<dbReference type="SUPFAM" id="SSF53474">
    <property type="entry name" value="alpha/beta-Hydrolases"/>
    <property type="match status" value="1"/>
</dbReference>
<feature type="transmembrane region" description="Helical" evidence="2">
    <location>
        <begin position="6"/>
        <end position="24"/>
    </location>
</feature>
<dbReference type="PANTHER" id="PTHR43798">
    <property type="entry name" value="MONOACYLGLYCEROL LIPASE"/>
    <property type="match status" value="1"/>
</dbReference>
<dbReference type="PRINTS" id="PR00111">
    <property type="entry name" value="ABHYDROLASE"/>
</dbReference>
<dbReference type="PANTHER" id="PTHR43798:SF31">
    <property type="entry name" value="AB HYDROLASE SUPERFAMILY PROTEIN YCLE"/>
    <property type="match status" value="1"/>
</dbReference>
<evidence type="ECO:0000256" key="1">
    <source>
        <dbReference type="ARBA" id="ARBA00022801"/>
    </source>
</evidence>
<keyword evidence="1 4" id="KW-0378">Hydrolase</keyword>
<dbReference type="InterPro" id="IPR029058">
    <property type="entry name" value="AB_hydrolase_fold"/>
</dbReference>
<dbReference type="Pfam" id="PF00561">
    <property type="entry name" value="Abhydrolase_1"/>
    <property type="match status" value="1"/>
</dbReference>
<dbReference type="Proteomes" id="UP000477911">
    <property type="component" value="Unassembled WGS sequence"/>
</dbReference>